<name>A0A6I3QF54_9FIRM</name>
<gene>
    <name evidence="1" type="ORF">GMD52_12230</name>
</gene>
<reference evidence="1 2" key="1">
    <citation type="journal article" date="2019" name="Nat. Med.">
        <title>A library of human gut bacterial isolates paired with longitudinal multiomics data enables mechanistic microbiome research.</title>
        <authorList>
            <person name="Poyet M."/>
            <person name="Groussin M."/>
            <person name="Gibbons S.M."/>
            <person name="Avila-Pacheco J."/>
            <person name="Jiang X."/>
            <person name="Kearney S.M."/>
            <person name="Perrotta A.R."/>
            <person name="Berdy B."/>
            <person name="Zhao S."/>
            <person name="Lieberman T.D."/>
            <person name="Swanson P.K."/>
            <person name="Smith M."/>
            <person name="Roesemann S."/>
            <person name="Alexander J.E."/>
            <person name="Rich S.A."/>
            <person name="Livny J."/>
            <person name="Vlamakis H."/>
            <person name="Clish C."/>
            <person name="Bullock K."/>
            <person name="Deik A."/>
            <person name="Scott J."/>
            <person name="Pierce K.A."/>
            <person name="Xavier R.J."/>
            <person name="Alm E.J."/>
        </authorList>
    </citation>
    <scope>NUCLEOTIDE SEQUENCE [LARGE SCALE GENOMIC DNA]</scope>
    <source>
        <strain evidence="1 2">BIOML-A7</strain>
    </source>
</reference>
<organism evidence="1 2">
    <name type="scientific">Ruthenibacterium lactatiformans</name>
    <dbReference type="NCBI Taxonomy" id="1550024"/>
    <lineage>
        <taxon>Bacteria</taxon>
        <taxon>Bacillati</taxon>
        <taxon>Bacillota</taxon>
        <taxon>Clostridia</taxon>
        <taxon>Eubacteriales</taxon>
        <taxon>Oscillospiraceae</taxon>
        <taxon>Ruthenibacterium</taxon>
    </lineage>
</organism>
<dbReference type="Proteomes" id="UP000449193">
    <property type="component" value="Unassembled WGS sequence"/>
</dbReference>
<proteinExistence type="predicted"/>
<protein>
    <submittedName>
        <fullName evidence="1">Uncharacterized protein</fullName>
    </submittedName>
</protein>
<dbReference type="RefSeq" id="WP_155201541.1">
    <property type="nucleotide sequence ID" value="NZ_WMZL01000016.1"/>
</dbReference>
<dbReference type="AlphaFoldDB" id="A0A6I3QF54"/>
<evidence type="ECO:0000313" key="1">
    <source>
        <dbReference type="EMBL" id="MTS52304.1"/>
    </source>
</evidence>
<comment type="caution">
    <text evidence="1">The sequence shown here is derived from an EMBL/GenBank/DDBJ whole genome shotgun (WGS) entry which is preliminary data.</text>
</comment>
<sequence length="104" mass="11213">MGQPYDLMHSNQAGAYEPKVTFGEYGAPDFDSRVQTIASAATASVMSVEAQVDELWGASKDDDWKRAEVQRILTERGIEDTPEPGIVESLPAGQDTDIPGNDAV</sequence>
<evidence type="ECO:0000313" key="2">
    <source>
        <dbReference type="Proteomes" id="UP000449193"/>
    </source>
</evidence>
<dbReference type="EMBL" id="WMZR01000016">
    <property type="protein sequence ID" value="MTS52304.1"/>
    <property type="molecule type" value="Genomic_DNA"/>
</dbReference>
<accession>A0A6I3QF54</accession>